<keyword evidence="4" id="KW-0808">Transferase</keyword>
<dbReference type="InterPro" id="IPR005467">
    <property type="entry name" value="His_kinase_dom"/>
</dbReference>
<dbReference type="InterPro" id="IPR003661">
    <property type="entry name" value="HisK_dim/P_dom"/>
</dbReference>
<protein>
    <recommendedName>
        <fullName evidence="2">histidine kinase</fullName>
        <ecNumber evidence="2">2.7.13.3</ecNumber>
    </recommendedName>
</protein>
<organism evidence="8 9">
    <name type="scientific">Haloarcula mannanilytica</name>
    <dbReference type="NCBI Taxonomy" id="2509225"/>
    <lineage>
        <taxon>Archaea</taxon>
        <taxon>Methanobacteriati</taxon>
        <taxon>Methanobacteriota</taxon>
        <taxon>Stenosarchaea group</taxon>
        <taxon>Halobacteria</taxon>
        <taxon>Halobacteriales</taxon>
        <taxon>Haloarculaceae</taxon>
        <taxon>Haloarcula</taxon>
    </lineage>
</organism>
<accession>A0A4C2ED68</accession>
<dbReference type="SMART" id="SM00388">
    <property type="entry name" value="HisKA"/>
    <property type="match status" value="1"/>
</dbReference>
<dbReference type="RefSeq" id="WP_268812793.1">
    <property type="nucleotide sequence ID" value="NZ_BIXZ01000001.1"/>
</dbReference>
<dbReference type="Gene3D" id="3.30.565.10">
    <property type="entry name" value="Histidine kinase-like ATPase, C-terminal domain"/>
    <property type="match status" value="1"/>
</dbReference>
<dbReference type="PANTHER" id="PTHR43711">
    <property type="entry name" value="TWO-COMPONENT HISTIDINE KINASE"/>
    <property type="match status" value="1"/>
</dbReference>
<dbReference type="EC" id="2.7.13.3" evidence="2"/>
<evidence type="ECO:0000256" key="3">
    <source>
        <dbReference type="ARBA" id="ARBA00022553"/>
    </source>
</evidence>
<evidence type="ECO:0000313" key="9">
    <source>
        <dbReference type="Proteomes" id="UP000304382"/>
    </source>
</evidence>
<evidence type="ECO:0000256" key="5">
    <source>
        <dbReference type="ARBA" id="ARBA00022777"/>
    </source>
</evidence>
<dbReference type="EMBL" id="BIXZ01000001">
    <property type="protein sequence ID" value="GCF12478.1"/>
    <property type="molecule type" value="Genomic_DNA"/>
</dbReference>
<evidence type="ECO:0000259" key="7">
    <source>
        <dbReference type="PROSITE" id="PS50109"/>
    </source>
</evidence>
<dbReference type="Proteomes" id="UP000304382">
    <property type="component" value="Unassembled WGS sequence"/>
</dbReference>
<keyword evidence="5" id="KW-0418">Kinase</keyword>
<keyword evidence="6" id="KW-0902">Two-component regulatory system</keyword>
<evidence type="ECO:0000256" key="2">
    <source>
        <dbReference type="ARBA" id="ARBA00012438"/>
    </source>
</evidence>
<gene>
    <name evidence="8" type="ORF">Harman_04130</name>
</gene>
<evidence type="ECO:0000256" key="4">
    <source>
        <dbReference type="ARBA" id="ARBA00022679"/>
    </source>
</evidence>
<reference evidence="8 9" key="1">
    <citation type="submission" date="2019-02" db="EMBL/GenBank/DDBJ databases">
        <title>Haloarcula mannanilyticum sp. nov., a mannan degrading haloarchaeon isolated from commercial salt.</title>
        <authorList>
            <person name="Enomoto S."/>
            <person name="Shimane Y."/>
            <person name="Kamekura M."/>
            <person name="Ito T."/>
            <person name="Moriya O."/>
            <person name="Ihara K."/>
            <person name="Takahashi-Ando N."/>
            <person name="Fukushima Y."/>
            <person name="Yoshida Y."/>
            <person name="Usama R."/>
            <person name="Takai K."/>
            <person name="Minegishi H."/>
        </authorList>
    </citation>
    <scope>NUCLEOTIDE SEQUENCE [LARGE SCALE GENOMIC DNA]</scope>
    <source>
        <strain evidence="8 9">MD130-1</strain>
    </source>
</reference>
<dbReference type="PANTHER" id="PTHR43711:SF1">
    <property type="entry name" value="HISTIDINE KINASE 1"/>
    <property type="match status" value="1"/>
</dbReference>
<evidence type="ECO:0000313" key="8">
    <source>
        <dbReference type="EMBL" id="GCF12478.1"/>
    </source>
</evidence>
<dbReference type="Pfam" id="PF02518">
    <property type="entry name" value="HATPase_c"/>
    <property type="match status" value="1"/>
</dbReference>
<dbReference type="AlphaFoldDB" id="A0A4C2ED68"/>
<dbReference type="InterPro" id="IPR036097">
    <property type="entry name" value="HisK_dim/P_sf"/>
</dbReference>
<dbReference type="GO" id="GO:0000155">
    <property type="term" value="F:phosphorelay sensor kinase activity"/>
    <property type="evidence" value="ECO:0007669"/>
    <property type="project" value="InterPro"/>
</dbReference>
<comment type="catalytic activity">
    <reaction evidence="1">
        <text>ATP + protein L-histidine = ADP + protein N-phospho-L-histidine.</text>
        <dbReference type="EC" id="2.7.13.3"/>
    </reaction>
</comment>
<sequence length="255" mass="28382">MLYLFDFYIVRFFSDPFLAQVQALKGSLEVLLTAGLVYALTYHSERQLQQTNQRLEAFAGIVSHDLKNPLNVASGRLELAREECDSEHLDSIADAHKHMSELIEDLLALSRQGRWTGETEPVNLKTMSINCWQTVTGTEPSIRIETEKRILADPAALRQVFGNLFTNAVQYTGPNVTITVGELADGFYIEDDGPGIPNEERELVFEPRHSIVEDGTGFGLTIVKQIIEAHGWEIRIVGGSDGGARFEITGVEFAE</sequence>
<dbReference type="SUPFAM" id="SSF55874">
    <property type="entry name" value="ATPase domain of HSP90 chaperone/DNA topoisomerase II/histidine kinase"/>
    <property type="match status" value="1"/>
</dbReference>
<keyword evidence="9" id="KW-1185">Reference proteome</keyword>
<evidence type="ECO:0000256" key="1">
    <source>
        <dbReference type="ARBA" id="ARBA00000085"/>
    </source>
</evidence>
<name>A0A4C2ED68_9EURY</name>
<dbReference type="CDD" id="cd00075">
    <property type="entry name" value="HATPase"/>
    <property type="match status" value="1"/>
</dbReference>
<dbReference type="CDD" id="cd00082">
    <property type="entry name" value="HisKA"/>
    <property type="match status" value="1"/>
</dbReference>
<dbReference type="InterPro" id="IPR003594">
    <property type="entry name" value="HATPase_dom"/>
</dbReference>
<keyword evidence="3" id="KW-0597">Phosphoprotein</keyword>
<dbReference type="SMART" id="SM00387">
    <property type="entry name" value="HATPase_c"/>
    <property type="match status" value="1"/>
</dbReference>
<dbReference type="Pfam" id="PF00512">
    <property type="entry name" value="HisKA"/>
    <property type="match status" value="1"/>
</dbReference>
<dbReference type="Gene3D" id="1.10.287.130">
    <property type="match status" value="1"/>
</dbReference>
<proteinExistence type="predicted"/>
<dbReference type="PRINTS" id="PR00344">
    <property type="entry name" value="BCTRLSENSOR"/>
</dbReference>
<dbReference type="PROSITE" id="PS50109">
    <property type="entry name" value="HIS_KIN"/>
    <property type="match status" value="1"/>
</dbReference>
<dbReference type="InterPro" id="IPR036890">
    <property type="entry name" value="HATPase_C_sf"/>
</dbReference>
<dbReference type="InterPro" id="IPR050736">
    <property type="entry name" value="Sensor_HK_Regulatory"/>
</dbReference>
<evidence type="ECO:0000256" key="6">
    <source>
        <dbReference type="ARBA" id="ARBA00023012"/>
    </source>
</evidence>
<dbReference type="SUPFAM" id="SSF47384">
    <property type="entry name" value="Homodimeric domain of signal transducing histidine kinase"/>
    <property type="match status" value="1"/>
</dbReference>
<comment type="caution">
    <text evidence="8">The sequence shown here is derived from an EMBL/GenBank/DDBJ whole genome shotgun (WGS) entry which is preliminary data.</text>
</comment>
<feature type="domain" description="Histidine kinase" evidence="7">
    <location>
        <begin position="61"/>
        <end position="249"/>
    </location>
</feature>
<dbReference type="InterPro" id="IPR004358">
    <property type="entry name" value="Sig_transdc_His_kin-like_C"/>
</dbReference>